<dbReference type="InterPro" id="IPR050668">
    <property type="entry name" value="Cytochrome_b5"/>
</dbReference>
<keyword evidence="6" id="KW-0812">Transmembrane</keyword>
<dbReference type="Proteomes" id="UP000726105">
    <property type="component" value="Unassembled WGS sequence"/>
</dbReference>
<evidence type="ECO:0000256" key="1">
    <source>
        <dbReference type="ARBA" id="ARBA00022617"/>
    </source>
</evidence>
<dbReference type="GO" id="GO:0046872">
    <property type="term" value="F:metal ion binding"/>
    <property type="evidence" value="ECO:0007669"/>
    <property type="project" value="UniProtKB-KW"/>
</dbReference>
<keyword evidence="2" id="KW-0479">Metal-binding</keyword>
<evidence type="ECO:0000313" key="10">
    <source>
        <dbReference type="Proteomes" id="UP000718281"/>
    </source>
</evidence>
<keyword evidence="6" id="KW-0472">Membrane</keyword>
<feature type="transmembrane region" description="Helical" evidence="6">
    <location>
        <begin position="122"/>
        <end position="145"/>
    </location>
</feature>
<dbReference type="Pfam" id="PF00173">
    <property type="entry name" value="Cyt-b5"/>
    <property type="match status" value="1"/>
</dbReference>
<keyword evidence="1" id="KW-0349">Heme</keyword>
<evidence type="ECO:0000259" key="7">
    <source>
        <dbReference type="PROSITE" id="PS50255"/>
    </source>
</evidence>
<dbReference type="PANTHER" id="PTHR19359:SF95">
    <property type="entry name" value="CYTOCHROME B5 TYPE B"/>
    <property type="match status" value="1"/>
</dbReference>
<comment type="similarity">
    <text evidence="4">Belongs to the cytochrome b5 family.</text>
</comment>
<evidence type="ECO:0000256" key="5">
    <source>
        <dbReference type="SAM" id="MobiDB-lite"/>
    </source>
</evidence>
<evidence type="ECO:0000313" key="11">
    <source>
        <dbReference type="Proteomes" id="UP000726105"/>
    </source>
</evidence>
<evidence type="ECO:0000256" key="2">
    <source>
        <dbReference type="ARBA" id="ARBA00022723"/>
    </source>
</evidence>
<feature type="transmembrane region" description="Helical" evidence="6">
    <location>
        <begin position="22"/>
        <end position="43"/>
    </location>
</feature>
<proteinExistence type="inferred from homology"/>
<evidence type="ECO:0000256" key="6">
    <source>
        <dbReference type="SAM" id="Phobius"/>
    </source>
</evidence>
<evidence type="ECO:0000256" key="4">
    <source>
        <dbReference type="ARBA" id="ARBA00038168"/>
    </source>
</evidence>
<dbReference type="AlphaFoldDB" id="A0A935CCP2"/>
<dbReference type="Gene3D" id="3.10.120.10">
    <property type="entry name" value="Cytochrome b5-like heme/steroid binding domain"/>
    <property type="match status" value="1"/>
</dbReference>
<sequence>MSSLATESGIFDTIAGLPVHPLVVHLTVIVLPVSAVAFIALVFARRLRPAYAWLAAAGLVVGAVAALVAKESGEALAERVGTPAQHASYGTILPILGILLAIVAVAWIVVQRRSAVASRDSGVVTVLGGLGSLLAVGVLALTVLVGHSGAEAVWGSKIAATNASATSVSTPAVTSTAKPTAKATATATTSTSSASTTKAGATAYTMADVATHNSAQSCWAAVSGDVYDLTTWIGKHPGGSSVIKALCGTDATSAFLGEHRGERRPASELATFKIGTLAG</sequence>
<comment type="caution">
    <text evidence="8">The sequence shown here is derived from an EMBL/GenBank/DDBJ whole genome shotgun (WGS) entry which is preliminary data.</text>
</comment>
<dbReference type="InterPro" id="IPR001199">
    <property type="entry name" value="Cyt_B5-like_heme/steroid-bd"/>
</dbReference>
<keyword evidence="6" id="KW-1133">Transmembrane helix</keyword>
<protein>
    <submittedName>
        <fullName evidence="8">Cytochrome b5 domain-containing protein</fullName>
    </submittedName>
</protein>
<dbReference type="GO" id="GO:0016020">
    <property type="term" value="C:membrane"/>
    <property type="evidence" value="ECO:0007669"/>
    <property type="project" value="TreeGrafter"/>
</dbReference>
<feature type="transmembrane region" description="Helical" evidence="6">
    <location>
        <begin position="50"/>
        <end position="69"/>
    </location>
</feature>
<dbReference type="Pfam" id="PF09990">
    <property type="entry name" value="DUF2231"/>
    <property type="match status" value="1"/>
</dbReference>
<feature type="transmembrane region" description="Helical" evidence="6">
    <location>
        <begin position="89"/>
        <end position="110"/>
    </location>
</feature>
<feature type="region of interest" description="Disordered" evidence="5">
    <location>
        <begin position="169"/>
        <end position="192"/>
    </location>
</feature>
<name>A0A935CCP2_9MICO</name>
<organism evidence="8 10">
    <name type="scientific">Candidatus Phosphoribacter hodrii</name>
    <dbReference type="NCBI Taxonomy" id="2953743"/>
    <lineage>
        <taxon>Bacteria</taxon>
        <taxon>Bacillati</taxon>
        <taxon>Actinomycetota</taxon>
        <taxon>Actinomycetes</taxon>
        <taxon>Micrococcales</taxon>
        <taxon>Dermatophilaceae</taxon>
        <taxon>Candidatus Phosphoribacter</taxon>
    </lineage>
</organism>
<dbReference type="SMART" id="SM01117">
    <property type="entry name" value="Cyt-b5"/>
    <property type="match status" value="1"/>
</dbReference>
<keyword evidence="3" id="KW-0408">Iron</keyword>
<dbReference type="GO" id="GO:0020037">
    <property type="term" value="F:heme binding"/>
    <property type="evidence" value="ECO:0007669"/>
    <property type="project" value="TreeGrafter"/>
</dbReference>
<dbReference type="PANTHER" id="PTHR19359">
    <property type="entry name" value="CYTOCHROME B5"/>
    <property type="match status" value="1"/>
</dbReference>
<dbReference type="InterPro" id="IPR019251">
    <property type="entry name" value="DUF2231_TM"/>
</dbReference>
<dbReference type="Proteomes" id="UP000718281">
    <property type="component" value="Unassembled WGS sequence"/>
</dbReference>
<dbReference type="InterPro" id="IPR036400">
    <property type="entry name" value="Cyt_B5-like_heme/steroid_sf"/>
</dbReference>
<accession>A0A935CCP2</accession>
<evidence type="ECO:0000313" key="8">
    <source>
        <dbReference type="EMBL" id="MBK6299987.1"/>
    </source>
</evidence>
<dbReference type="SUPFAM" id="SSF55856">
    <property type="entry name" value="Cytochrome b5-like heme/steroid binding domain"/>
    <property type="match status" value="1"/>
</dbReference>
<dbReference type="EMBL" id="JADJIB010000003">
    <property type="protein sequence ID" value="MBK7273406.1"/>
    <property type="molecule type" value="Genomic_DNA"/>
</dbReference>
<dbReference type="PROSITE" id="PS50255">
    <property type="entry name" value="CYTOCHROME_B5_2"/>
    <property type="match status" value="1"/>
</dbReference>
<reference evidence="10 11" key="1">
    <citation type="submission" date="2020-10" db="EMBL/GenBank/DDBJ databases">
        <title>Connecting structure to function with the recovery of over 1000 high-quality activated sludge metagenome-assembled genomes encoding full-length rRNA genes using long-read sequencing.</title>
        <authorList>
            <person name="Singleton C.M."/>
            <person name="Petriglieri F."/>
            <person name="Kristensen J.M."/>
            <person name="Kirkegaard R.H."/>
            <person name="Michaelsen T.Y."/>
            <person name="Andersen M.H."/>
            <person name="Karst S.M."/>
            <person name="Dueholm M.S."/>
            <person name="Nielsen P.H."/>
            <person name="Albertsen M."/>
        </authorList>
    </citation>
    <scope>NUCLEOTIDE SEQUENCE [LARGE SCALE GENOMIC DNA]</scope>
    <source>
        <strain evidence="8">AalE_18-Q3-R2-46_BAT3C.188</strain>
        <strain evidence="9">Ega_18-Q3-R5-49_MAXAC.001</strain>
    </source>
</reference>
<gene>
    <name evidence="8" type="ORF">IPF40_02660</name>
    <name evidence="9" type="ORF">IPI13_09645</name>
</gene>
<evidence type="ECO:0000313" key="9">
    <source>
        <dbReference type="EMBL" id="MBK7273406.1"/>
    </source>
</evidence>
<evidence type="ECO:0000256" key="3">
    <source>
        <dbReference type="ARBA" id="ARBA00023004"/>
    </source>
</evidence>
<dbReference type="EMBL" id="JADIXZ010000001">
    <property type="protein sequence ID" value="MBK6299987.1"/>
    <property type="molecule type" value="Genomic_DNA"/>
</dbReference>
<feature type="domain" description="Cytochrome b5 heme-binding" evidence="7">
    <location>
        <begin position="201"/>
        <end position="278"/>
    </location>
</feature>